<feature type="compositionally biased region" description="Low complexity" evidence="1">
    <location>
        <begin position="359"/>
        <end position="369"/>
    </location>
</feature>
<dbReference type="InParanoid" id="A0A165F364"/>
<sequence>MACVTTPTSTLFSTTITTSFSTSTSLETISHTGDPTVTVTSTTACASSTTLTLSESLATTCASTTTSTFTTTLPGTVDTTISTHLVPIPQTGTSSFPTETLYGTSCPTDPPTTSDPPKPPSTTDTPPPQTSVTTSTSTTAIEFPNGSTSISTVFITVPFTLPPESSTSTSTTPPPPSLNDDGGGGSPGHGAQTAKIAGAVVGGLVGVALLAVLAFWLWKRSRRWDDIFDESDDEGGDHNDRPGWKAVGAPVRLRERNRPPKKPRVDLDPEPYHYGLVGSAAAMSAPSAETTTSSPPIIPLGLFGRPSTHTRLPSSPGESMSFPAGTGVNGTPLHPNGFVDPFAAAAPPPRLSQTPSPRPMSARASPRQSTGSGNTFETTAAAAAARRVSAGASTMPLPGAIQVPGPSTRPGKPSPRPQSSSGPVIVHTDGGPASPDGSPALSPRLEAEPPAYRD</sequence>
<feature type="compositionally biased region" description="Polar residues" evidence="1">
    <location>
        <begin position="90"/>
        <end position="103"/>
    </location>
</feature>
<dbReference type="Proteomes" id="UP000077266">
    <property type="component" value="Unassembled WGS sequence"/>
</dbReference>
<proteinExistence type="predicted"/>
<gene>
    <name evidence="3" type="ORF">EXIGLDRAFT_722814</name>
</gene>
<keyword evidence="4" id="KW-1185">Reference proteome</keyword>
<keyword evidence="2" id="KW-0812">Transmembrane</keyword>
<evidence type="ECO:0000313" key="4">
    <source>
        <dbReference type="Proteomes" id="UP000077266"/>
    </source>
</evidence>
<feature type="compositionally biased region" description="Low complexity" evidence="1">
    <location>
        <begin position="161"/>
        <end position="171"/>
    </location>
</feature>
<evidence type="ECO:0008006" key="5">
    <source>
        <dbReference type="Google" id="ProtNLM"/>
    </source>
</evidence>
<dbReference type="EMBL" id="KV426103">
    <property type="protein sequence ID" value="KZV88284.1"/>
    <property type="molecule type" value="Genomic_DNA"/>
</dbReference>
<feature type="compositionally biased region" description="Low complexity" evidence="1">
    <location>
        <begin position="380"/>
        <end position="393"/>
    </location>
</feature>
<accession>A0A165F364</accession>
<feature type="transmembrane region" description="Helical" evidence="2">
    <location>
        <begin position="196"/>
        <end position="218"/>
    </location>
</feature>
<protein>
    <recommendedName>
        <fullName evidence="5">Mid2 domain-containing protein</fullName>
    </recommendedName>
</protein>
<name>A0A165F364_EXIGL</name>
<feature type="compositionally biased region" description="Basic and acidic residues" evidence="1">
    <location>
        <begin position="445"/>
        <end position="454"/>
    </location>
</feature>
<feature type="compositionally biased region" description="Low complexity" evidence="1">
    <location>
        <begin position="130"/>
        <end position="139"/>
    </location>
</feature>
<feature type="region of interest" description="Disordered" evidence="1">
    <location>
        <begin position="339"/>
        <end position="454"/>
    </location>
</feature>
<feature type="region of interest" description="Disordered" evidence="1">
    <location>
        <begin position="161"/>
        <end position="191"/>
    </location>
</feature>
<organism evidence="3 4">
    <name type="scientific">Exidia glandulosa HHB12029</name>
    <dbReference type="NCBI Taxonomy" id="1314781"/>
    <lineage>
        <taxon>Eukaryota</taxon>
        <taxon>Fungi</taxon>
        <taxon>Dikarya</taxon>
        <taxon>Basidiomycota</taxon>
        <taxon>Agaricomycotina</taxon>
        <taxon>Agaricomycetes</taxon>
        <taxon>Auriculariales</taxon>
        <taxon>Exidiaceae</taxon>
        <taxon>Exidia</taxon>
    </lineage>
</organism>
<feature type="compositionally biased region" description="Pro residues" evidence="1">
    <location>
        <begin position="108"/>
        <end position="129"/>
    </location>
</feature>
<reference evidence="3 4" key="1">
    <citation type="journal article" date="2016" name="Mol. Biol. Evol.">
        <title>Comparative Genomics of Early-Diverging Mushroom-Forming Fungi Provides Insights into the Origins of Lignocellulose Decay Capabilities.</title>
        <authorList>
            <person name="Nagy L.G."/>
            <person name="Riley R."/>
            <person name="Tritt A."/>
            <person name="Adam C."/>
            <person name="Daum C."/>
            <person name="Floudas D."/>
            <person name="Sun H."/>
            <person name="Yadav J.S."/>
            <person name="Pangilinan J."/>
            <person name="Larsson K.H."/>
            <person name="Matsuura K."/>
            <person name="Barry K."/>
            <person name="Labutti K."/>
            <person name="Kuo R."/>
            <person name="Ohm R.A."/>
            <person name="Bhattacharya S.S."/>
            <person name="Shirouzu T."/>
            <person name="Yoshinaga Y."/>
            <person name="Martin F.M."/>
            <person name="Grigoriev I.V."/>
            <person name="Hibbett D.S."/>
        </authorList>
    </citation>
    <scope>NUCLEOTIDE SEQUENCE [LARGE SCALE GENOMIC DNA]</scope>
    <source>
        <strain evidence="3 4">HHB12029</strain>
    </source>
</reference>
<feature type="region of interest" description="Disordered" evidence="1">
    <location>
        <begin position="88"/>
        <end position="144"/>
    </location>
</feature>
<dbReference type="AlphaFoldDB" id="A0A165F364"/>
<evidence type="ECO:0000256" key="2">
    <source>
        <dbReference type="SAM" id="Phobius"/>
    </source>
</evidence>
<dbReference type="OrthoDB" id="3263215at2759"/>
<evidence type="ECO:0000313" key="3">
    <source>
        <dbReference type="EMBL" id="KZV88284.1"/>
    </source>
</evidence>
<evidence type="ECO:0000256" key="1">
    <source>
        <dbReference type="SAM" id="MobiDB-lite"/>
    </source>
</evidence>
<keyword evidence="2" id="KW-1133">Transmembrane helix</keyword>
<keyword evidence="2" id="KW-0472">Membrane</keyword>